<proteinExistence type="predicted"/>
<name>A0ABR9UUW5_9CHRO</name>
<keyword evidence="2" id="KW-1185">Reference proteome</keyword>
<evidence type="ECO:0000313" key="2">
    <source>
        <dbReference type="Proteomes" id="UP000651156"/>
    </source>
</evidence>
<dbReference type="Proteomes" id="UP000651156">
    <property type="component" value="Unassembled WGS sequence"/>
</dbReference>
<gene>
    <name evidence="1" type="ORF">IQ230_17375</name>
</gene>
<organism evidence="1 2">
    <name type="scientific">Gloeocapsopsis crepidinum LEGE 06123</name>
    <dbReference type="NCBI Taxonomy" id="588587"/>
    <lineage>
        <taxon>Bacteria</taxon>
        <taxon>Bacillati</taxon>
        <taxon>Cyanobacteriota</taxon>
        <taxon>Cyanophyceae</taxon>
        <taxon>Oscillatoriophycideae</taxon>
        <taxon>Chroococcales</taxon>
        <taxon>Chroococcaceae</taxon>
        <taxon>Gloeocapsopsis</taxon>
    </lineage>
</organism>
<accession>A0ABR9UUW5</accession>
<reference evidence="1 2" key="1">
    <citation type="submission" date="2020-10" db="EMBL/GenBank/DDBJ databases">
        <authorList>
            <person name="Castelo-Branco R."/>
            <person name="Eusebio N."/>
            <person name="Adriana R."/>
            <person name="Vieira A."/>
            <person name="Brugerolle De Fraissinette N."/>
            <person name="Rezende De Castro R."/>
            <person name="Schneider M.P."/>
            <person name="Vasconcelos V."/>
            <person name="Leao P.N."/>
        </authorList>
    </citation>
    <scope>NUCLEOTIDE SEQUENCE [LARGE SCALE GENOMIC DNA]</scope>
    <source>
        <strain evidence="1 2">LEGE 06123</strain>
    </source>
</reference>
<comment type="caution">
    <text evidence="1">The sequence shown here is derived from an EMBL/GenBank/DDBJ whole genome shotgun (WGS) entry which is preliminary data.</text>
</comment>
<evidence type="ECO:0000313" key="1">
    <source>
        <dbReference type="EMBL" id="MBE9192091.1"/>
    </source>
</evidence>
<sequence>MSMTHWVCWFPPVSFLLQFEPIVLSTDSTSKGQFLTKTMRSEQDIMARWILPL</sequence>
<dbReference type="RefSeq" id="WP_193933540.1">
    <property type="nucleotide sequence ID" value="NZ_CAWPMZ010000080.1"/>
</dbReference>
<dbReference type="EMBL" id="JADEWN010000046">
    <property type="protein sequence ID" value="MBE9192091.1"/>
    <property type="molecule type" value="Genomic_DNA"/>
</dbReference>
<protein>
    <submittedName>
        <fullName evidence="1">Uncharacterized protein</fullName>
    </submittedName>
</protein>